<keyword evidence="2" id="KW-1185">Reference proteome</keyword>
<protein>
    <submittedName>
        <fullName evidence="1">Uncharacterized protein</fullName>
    </submittedName>
</protein>
<dbReference type="Proteomes" id="UP000186230">
    <property type="component" value="Chromosome"/>
</dbReference>
<dbReference type="KEGG" id="gfl:GRFL_1527"/>
<accession>A0A1L7I3V1</accession>
<sequence length="63" mass="7534">MAFNMDEEENSSKNQVDLEFHFAEIRKNEESILFHQKHDDEFHYKERNYLVILNVLSPPPKAA</sequence>
<dbReference type="EMBL" id="CP016359">
    <property type="protein sequence ID" value="APU68251.1"/>
    <property type="molecule type" value="Genomic_DNA"/>
</dbReference>
<organism evidence="1 2">
    <name type="scientific">Christiangramia flava JLT2011</name>
    <dbReference type="NCBI Taxonomy" id="1229726"/>
    <lineage>
        <taxon>Bacteria</taxon>
        <taxon>Pseudomonadati</taxon>
        <taxon>Bacteroidota</taxon>
        <taxon>Flavobacteriia</taxon>
        <taxon>Flavobacteriales</taxon>
        <taxon>Flavobacteriaceae</taxon>
        <taxon>Christiangramia</taxon>
    </lineage>
</organism>
<gene>
    <name evidence="1" type="ORF">GRFL_1527</name>
</gene>
<name>A0A1L7I3V1_9FLAO</name>
<reference evidence="1 2" key="1">
    <citation type="submission" date="2016-07" db="EMBL/GenBank/DDBJ databases">
        <title>Multi-omics approach to identify versatile polysaccharide utilization systems of a marine flavobacterium Gramella flava.</title>
        <authorList>
            <person name="Tang K."/>
        </authorList>
    </citation>
    <scope>NUCLEOTIDE SEQUENCE [LARGE SCALE GENOMIC DNA]</scope>
    <source>
        <strain evidence="1 2">JLT2011</strain>
    </source>
</reference>
<evidence type="ECO:0000313" key="2">
    <source>
        <dbReference type="Proteomes" id="UP000186230"/>
    </source>
</evidence>
<dbReference type="AlphaFoldDB" id="A0A1L7I3V1"/>
<dbReference type="STRING" id="1229726.GRFL_1527"/>
<evidence type="ECO:0000313" key="1">
    <source>
        <dbReference type="EMBL" id="APU68251.1"/>
    </source>
</evidence>
<proteinExistence type="predicted"/>